<dbReference type="PROSITE" id="PS50850">
    <property type="entry name" value="MFS"/>
    <property type="match status" value="1"/>
</dbReference>
<dbReference type="OrthoDB" id="5368493at2"/>
<feature type="transmembrane region" description="Helical" evidence="8">
    <location>
        <begin position="176"/>
        <end position="198"/>
    </location>
</feature>
<dbReference type="Gene3D" id="1.20.1250.20">
    <property type="entry name" value="MFS general substrate transporter like domains"/>
    <property type="match status" value="3"/>
</dbReference>
<dbReference type="PANTHER" id="PTHR48023:SF4">
    <property type="entry name" value="D-XYLOSE-PROTON SYMPORTER-LIKE 2"/>
    <property type="match status" value="1"/>
</dbReference>
<dbReference type="GO" id="GO:0022857">
    <property type="term" value="F:transmembrane transporter activity"/>
    <property type="evidence" value="ECO:0007669"/>
    <property type="project" value="InterPro"/>
</dbReference>
<dbReference type="PRINTS" id="PR00171">
    <property type="entry name" value="SUGRTRNSPORT"/>
</dbReference>
<feature type="transmembrane region" description="Helical" evidence="8">
    <location>
        <begin position="102"/>
        <end position="122"/>
    </location>
</feature>
<keyword evidence="4 8" id="KW-0812">Transmembrane</keyword>
<comment type="subcellular location">
    <subcellularLocation>
        <location evidence="1">Membrane</location>
        <topology evidence="1">Multi-pass membrane protein</topology>
    </subcellularLocation>
</comment>
<feature type="transmembrane region" description="Helical" evidence="8">
    <location>
        <begin position="77"/>
        <end position="96"/>
    </location>
</feature>
<dbReference type="Pfam" id="PF00083">
    <property type="entry name" value="Sugar_tr"/>
    <property type="match status" value="2"/>
</dbReference>
<dbReference type="SUPFAM" id="SSF103473">
    <property type="entry name" value="MFS general substrate transporter"/>
    <property type="match status" value="1"/>
</dbReference>
<dbReference type="InterPro" id="IPR050820">
    <property type="entry name" value="MFS_Sugar_Transporter"/>
</dbReference>
<dbReference type="Proteomes" id="UP000305471">
    <property type="component" value="Unassembled WGS sequence"/>
</dbReference>
<accession>A0A4U0ZDV0</accession>
<feature type="transmembrane region" description="Helical" evidence="8">
    <location>
        <begin position="261"/>
        <end position="283"/>
    </location>
</feature>
<feature type="transmembrane region" description="Helical" evidence="8">
    <location>
        <begin position="417"/>
        <end position="440"/>
    </location>
</feature>
<dbReference type="InterPro" id="IPR020846">
    <property type="entry name" value="MFS_dom"/>
</dbReference>
<dbReference type="AlphaFoldDB" id="A0A4U0ZDV0"/>
<dbReference type="PANTHER" id="PTHR48023">
    <property type="entry name" value="D-XYLOSE-PROTON SYMPORTER-LIKE 2"/>
    <property type="match status" value="1"/>
</dbReference>
<comment type="similarity">
    <text evidence="2 7">Belongs to the major facilitator superfamily. Sugar transporter (TC 2.A.1.1) family.</text>
</comment>
<dbReference type="InterPro" id="IPR003663">
    <property type="entry name" value="Sugar/inositol_transpt"/>
</dbReference>
<keyword evidence="6 8" id="KW-0472">Membrane</keyword>
<dbReference type="GO" id="GO:0016020">
    <property type="term" value="C:membrane"/>
    <property type="evidence" value="ECO:0007669"/>
    <property type="project" value="UniProtKB-SubCell"/>
</dbReference>
<feature type="transmembrane region" description="Helical" evidence="8">
    <location>
        <begin position="48"/>
        <end position="65"/>
    </location>
</feature>
<keyword evidence="3 7" id="KW-0813">Transport</keyword>
<dbReference type="InterPro" id="IPR036259">
    <property type="entry name" value="MFS_trans_sf"/>
</dbReference>
<evidence type="ECO:0000313" key="10">
    <source>
        <dbReference type="EMBL" id="TKB02794.1"/>
    </source>
</evidence>
<evidence type="ECO:0000256" key="7">
    <source>
        <dbReference type="RuleBase" id="RU003346"/>
    </source>
</evidence>
<dbReference type="NCBIfam" id="TIGR00879">
    <property type="entry name" value="SP"/>
    <property type="match status" value="1"/>
</dbReference>
<protein>
    <submittedName>
        <fullName evidence="10">Sugar porter family MFS transporter</fullName>
    </submittedName>
</protein>
<keyword evidence="5 8" id="KW-1133">Transmembrane helix</keyword>
<keyword evidence="11" id="KW-1185">Reference proteome</keyword>
<sequence>MNKALSPSLYYTLIVSLGGFIFGFDASVIAGANGFIDAEFNLSDWQQGFVVSSPTLGALIAMLFAGGISDAIGRRKALILVAFLYLLSSIGSALAPSFELLVLARFIGGIAFCSLIIAPLYISEISSPENRGKMVSVNQLNIVFGFALSYFTNYYLLQLSGSGAAWVADWGLDTHLWRYMLGLEVIPAALWFGLLFTIPRSPRWLVLKGRQEEAEQVINRLFDNAQAHALVKDIASSLDEKTWTLRERLGFLKAKAMRFPVMVGIIIAIAQQITGINVIFFYAPTIFEQSGVGTNAAFMQAVWIGVVNVAFTVVAMMTIDKWGRKPLLIVGLTGVVLSMAICTYGFKQATYQVQQTAISTIQQEAPNAASKLEPLTNQVYYSDVEFKRALKTVLSSKDFDTYQQPLLTSSITMNAPLVLFGIIAFVASFAMSLGPVMWAMLAEIFPNQTRGLAISLVGVINSLTSFLVQIIFPWELANLGAAATFAIYGGFALISLVLVAKLFPETKGRSLEDITKDFEQHAMK</sequence>
<evidence type="ECO:0000256" key="1">
    <source>
        <dbReference type="ARBA" id="ARBA00004141"/>
    </source>
</evidence>
<feature type="transmembrane region" description="Helical" evidence="8">
    <location>
        <begin position="9"/>
        <end position="36"/>
    </location>
</feature>
<feature type="domain" description="Major facilitator superfamily (MFS) profile" evidence="9">
    <location>
        <begin position="11"/>
        <end position="507"/>
    </location>
</feature>
<dbReference type="RefSeq" id="WP_136782595.1">
    <property type="nucleotide sequence ID" value="NZ_SWCO01000007.1"/>
</dbReference>
<dbReference type="InterPro" id="IPR005828">
    <property type="entry name" value="MFS_sugar_transport-like"/>
</dbReference>
<reference evidence="10 11" key="1">
    <citation type="submission" date="2019-04" db="EMBL/GenBank/DDBJ databases">
        <title>Alteromonas portus sp. nov., an alginate lyase-excreting marine bacterium.</title>
        <authorList>
            <person name="Huang H."/>
            <person name="Mo K."/>
            <person name="Bao S."/>
        </authorList>
    </citation>
    <scope>NUCLEOTIDE SEQUENCE [LARGE SCALE GENOMIC DNA]</scope>
    <source>
        <strain evidence="10 11">HB161718</strain>
    </source>
</reference>
<feature type="transmembrane region" description="Helical" evidence="8">
    <location>
        <begin position="452"/>
        <end position="472"/>
    </location>
</feature>
<evidence type="ECO:0000256" key="4">
    <source>
        <dbReference type="ARBA" id="ARBA00022692"/>
    </source>
</evidence>
<gene>
    <name evidence="10" type="ORF">E5672_13100</name>
</gene>
<evidence type="ECO:0000256" key="2">
    <source>
        <dbReference type="ARBA" id="ARBA00010992"/>
    </source>
</evidence>
<proteinExistence type="inferred from homology"/>
<dbReference type="PROSITE" id="PS00216">
    <property type="entry name" value="SUGAR_TRANSPORT_1"/>
    <property type="match status" value="2"/>
</dbReference>
<feature type="transmembrane region" description="Helical" evidence="8">
    <location>
        <begin position="327"/>
        <end position="346"/>
    </location>
</feature>
<feature type="transmembrane region" description="Helical" evidence="8">
    <location>
        <begin position="295"/>
        <end position="315"/>
    </location>
</feature>
<name>A0A4U0ZDV0_9ALTE</name>
<dbReference type="EMBL" id="SWCO01000007">
    <property type="protein sequence ID" value="TKB02794.1"/>
    <property type="molecule type" value="Genomic_DNA"/>
</dbReference>
<feature type="transmembrane region" description="Helical" evidence="8">
    <location>
        <begin position="478"/>
        <end position="500"/>
    </location>
</feature>
<dbReference type="InterPro" id="IPR005829">
    <property type="entry name" value="Sugar_transporter_CS"/>
</dbReference>
<comment type="caution">
    <text evidence="10">The sequence shown here is derived from an EMBL/GenBank/DDBJ whole genome shotgun (WGS) entry which is preliminary data.</text>
</comment>
<evidence type="ECO:0000256" key="5">
    <source>
        <dbReference type="ARBA" id="ARBA00022989"/>
    </source>
</evidence>
<evidence type="ECO:0000256" key="3">
    <source>
        <dbReference type="ARBA" id="ARBA00022448"/>
    </source>
</evidence>
<evidence type="ECO:0000256" key="8">
    <source>
        <dbReference type="SAM" id="Phobius"/>
    </source>
</evidence>
<evidence type="ECO:0000256" key="6">
    <source>
        <dbReference type="ARBA" id="ARBA00023136"/>
    </source>
</evidence>
<feature type="transmembrane region" description="Helical" evidence="8">
    <location>
        <begin position="134"/>
        <end position="156"/>
    </location>
</feature>
<organism evidence="10 11">
    <name type="scientific">Alteromonas portus</name>
    <dbReference type="NCBI Taxonomy" id="2565549"/>
    <lineage>
        <taxon>Bacteria</taxon>
        <taxon>Pseudomonadati</taxon>
        <taxon>Pseudomonadota</taxon>
        <taxon>Gammaproteobacteria</taxon>
        <taxon>Alteromonadales</taxon>
        <taxon>Alteromonadaceae</taxon>
        <taxon>Alteromonas/Salinimonas group</taxon>
        <taxon>Alteromonas</taxon>
    </lineage>
</organism>
<evidence type="ECO:0000259" key="9">
    <source>
        <dbReference type="PROSITE" id="PS50850"/>
    </source>
</evidence>
<evidence type="ECO:0000313" key="11">
    <source>
        <dbReference type="Proteomes" id="UP000305471"/>
    </source>
</evidence>